<protein>
    <recommendedName>
        <fullName evidence="12">BED-type domain-containing protein</fullName>
    </recommendedName>
</protein>
<evidence type="ECO:0000313" key="14">
    <source>
        <dbReference type="Proteomes" id="UP001443914"/>
    </source>
</evidence>
<evidence type="ECO:0000256" key="2">
    <source>
        <dbReference type="ARBA" id="ARBA00011738"/>
    </source>
</evidence>
<dbReference type="GO" id="GO:0008270">
    <property type="term" value="F:zinc ion binding"/>
    <property type="evidence" value="ECO:0007669"/>
    <property type="project" value="UniProtKB-KW"/>
</dbReference>
<feature type="region of interest" description="Disordered" evidence="11">
    <location>
        <begin position="100"/>
        <end position="119"/>
    </location>
</feature>
<dbReference type="Pfam" id="PF05699">
    <property type="entry name" value="Dimer_Tnp_hAT"/>
    <property type="match status" value="1"/>
</dbReference>
<comment type="subcellular location">
    <subcellularLocation>
        <location evidence="1">Nucleus</location>
    </subcellularLocation>
</comment>
<dbReference type="Pfam" id="PF14372">
    <property type="entry name" value="hAT-like_RNase-H"/>
    <property type="match status" value="1"/>
</dbReference>
<keyword evidence="7" id="KW-0238">DNA-binding</keyword>
<comment type="subunit">
    <text evidence="2">Homodimer.</text>
</comment>
<evidence type="ECO:0000256" key="3">
    <source>
        <dbReference type="ARBA" id="ARBA00022723"/>
    </source>
</evidence>
<keyword evidence="3" id="KW-0479">Metal-binding</keyword>
<dbReference type="Pfam" id="PF02892">
    <property type="entry name" value="zf-BED"/>
    <property type="match status" value="1"/>
</dbReference>
<accession>A0AAW1GRL7</accession>
<evidence type="ECO:0000259" key="12">
    <source>
        <dbReference type="PROSITE" id="PS50808"/>
    </source>
</evidence>
<keyword evidence="9" id="KW-0539">Nucleus</keyword>
<dbReference type="SUPFAM" id="SSF57667">
    <property type="entry name" value="beta-beta-alpha zinc fingers"/>
    <property type="match status" value="1"/>
</dbReference>
<dbReference type="InterPro" id="IPR003656">
    <property type="entry name" value="Znf_BED"/>
</dbReference>
<dbReference type="InterPro" id="IPR036236">
    <property type="entry name" value="Znf_C2H2_sf"/>
</dbReference>
<reference evidence="13 14" key="1">
    <citation type="submission" date="2024-03" db="EMBL/GenBank/DDBJ databases">
        <title>WGS assembly of Saponaria officinalis var. Norfolk2.</title>
        <authorList>
            <person name="Jenkins J."/>
            <person name="Shu S."/>
            <person name="Grimwood J."/>
            <person name="Barry K."/>
            <person name="Goodstein D."/>
            <person name="Schmutz J."/>
            <person name="Leebens-Mack J."/>
            <person name="Osbourn A."/>
        </authorList>
    </citation>
    <scope>NUCLEOTIDE SEQUENCE [LARGE SCALE GENOMIC DNA]</scope>
    <source>
        <strain evidence="14">cv. Norfolk2</strain>
        <strain evidence="13">JIC</strain>
        <tissue evidence="13">Leaf</tissue>
    </source>
</reference>
<dbReference type="GO" id="GO:0005634">
    <property type="term" value="C:nucleus"/>
    <property type="evidence" value="ECO:0007669"/>
    <property type="project" value="UniProtKB-SubCell"/>
</dbReference>
<evidence type="ECO:0000313" key="13">
    <source>
        <dbReference type="EMBL" id="KAK9666386.1"/>
    </source>
</evidence>
<keyword evidence="8" id="KW-0804">Transcription</keyword>
<organism evidence="13 14">
    <name type="scientific">Saponaria officinalis</name>
    <name type="common">Common soapwort</name>
    <name type="synonym">Lychnis saponaria</name>
    <dbReference type="NCBI Taxonomy" id="3572"/>
    <lineage>
        <taxon>Eukaryota</taxon>
        <taxon>Viridiplantae</taxon>
        <taxon>Streptophyta</taxon>
        <taxon>Embryophyta</taxon>
        <taxon>Tracheophyta</taxon>
        <taxon>Spermatophyta</taxon>
        <taxon>Magnoliopsida</taxon>
        <taxon>eudicotyledons</taxon>
        <taxon>Gunneridae</taxon>
        <taxon>Pentapetalae</taxon>
        <taxon>Caryophyllales</taxon>
        <taxon>Caryophyllaceae</taxon>
        <taxon>Caryophylleae</taxon>
        <taxon>Saponaria</taxon>
    </lineage>
</organism>
<dbReference type="GO" id="GO:0046983">
    <property type="term" value="F:protein dimerization activity"/>
    <property type="evidence" value="ECO:0007669"/>
    <property type="project" value="InterPro"/>
</dbReference>
<feature type="domain" description="BED-type" evidence="12">
    <location>
        <begin position="36"/>
        <end position="96"/>
    </location>
</feature>
<keyword evidence="6" id="KW-0805">Transcription regulation</keyword>
<keyword evidence="14" id="KW-1185">Reference proteome</keyword>
<evidence type="ECO:0000256" key="11">
    <source>
        <dbReference type="SAM" id="MobiDB-lite"/>
    </source>
</evidence>
<evidence type="ECO:0000256" key="9">
    <source>
        <dbReference type="ARBA" id="ARBA00023242"/>
    </source>
</evidence>
<evidence type="ECO:0000256" key="7">
    <source>
        <dbReference type="ARBA" id="ARBA00023125"/>
    </source>
</evidence>
<dbReference type="Proteomes" id="UP001443914">
    <property type="component" value="Unassembled WGS sequence"/>
</dbReference>
<dbReference type="PANTHER" id="PTHR46481">
    <property type="entry name" value="ZINC FINGER BED DOMAIN-CONTAINING PROTEIN 4"/>
    <property type="match status" value="1"/>
</dbReference>
<evidence type="ECO:0000256" key="8">
    <source>
        <dbReference type="ARBA" id="ARBA00023163"/>
    </source>
</evidence>
<dbReference type="InterPro" id="IPR012337">
    <property type="entry name" value="RNaseH-like_sf"/>
</dbReference>
<keyword evidence="4 10" id="KW-0863">Zinc-finger</keyword>
<dbReference type="EMBL" id="JBDFQZ010000014">
    <property type="protein sequence ID" value="KAK9666385.1"/>
    <property type="molecule type" value="Genomic_DNA"/>
</dbReference>
<name>A0AAW1GRL7_SAPOF</name>
<dbReference type="SMART" id="SM00614">
    <property type="entry name" value="ZnF_BED"/>
    <property type="match status" value="1"/>
</dbReference>
<dbReference type="InterPro" id="IPR025525">
    <property type="entry name" value="hAT-like_transposase_RNase-H"/>
</dbReference>
<dbReference type="GO" id="GO:0003677">
    <property type="term" value="F:DNA binding"/>
    <property type="evidence" value="ECO:0007669"/>
    <property type="project" value="UniProtKB-KW"/>
</dbReference>
<proteinExistence type="predicted"/>
<dbReference type="AlphaFoldDB" id="A0AAW1GRL7"/>
<comment type="caution">
    <text evidence="13">The sequence shown here is derived from an EMBL/GenBank/DDBJ whole genome shotgun (WGS) entry which is preliminary data.</text>
</comment>
<evidence type="ECO:0000256" key="6">
    <source>
        <dbReference type="ARBA" id="ARBA00023015"/>
    </source>
</evidence>
<evidence type="ECO:0000256" key="1">
    <source>
        <dbReference type="ARBA" id="ARBA00004123"/>
    </source>
</evidence>
<dbReference type="GO" id="GO:0009791">
    <property type="term" value="P:post-embryonic development"/>
    <property type="evidence" value="ECO:0007669"/>
    <property type="project" value="UniProtKB-ARBA"/>
</dbReference>
<dbReference type="InterPro" id="IPR052035">
    <property type="entry name" value="ZnF_BED_domain_contain"/>
</dbReference>
<dbReference type="InterPro" id="IPR008906">
    <property type="entry name" value="HATC_C_dom"/>
</dbReference>
<dbReference type="PROSITE" id="PS50808">
    <property type="entry name" value="ZF_BED"/>
    <property type="match status" value="1"/>
</dbReference>
<evidence type="ECO:0000256" key="10">
    <source>
        <dbReference type="PROSITE-ProRule" id="PRU00027"/>
    </source>
</evidence>
<sequence>MNDILDTDIVPFNGIDAQLQQNNTVTLEMQPNKRKRKKSEVWQYFTAQPISEDCTRASCNQCNRSFAYINGKKQSGTSHLRRHIRSGVCSSKSLNQKTEQFVPHTPGSQNGAAITARPRKRCRASPASVPLALDQERCINELARVIIGHDYLTSMVEQSSFTDFARSLQPQFSMASFNSVQTEIVSIYRREKLSLANILAEIPSRVSLTLDYWSTDQTIGYAMLTGHFVDADWKLQRRVLNFRLVPFPESDVAFNHAVGACMSEWKLESKLFALTLDQSFANEAVVRNIRGILSVSNPHMLNGQFLMVNCYARVINRLAQEALSSMSGYVIKVRDSVKFVKTSETRERKFYELRQQLRVPCTQNLVIDNREKWDSTYHMLSTACELKEVFDCLDTSDPNYKLAPSMDDWKFITALCAYLKLLFEGANILMSEIYPAAHKFFHEAYRIQFELAHGAFSDDPVVSDLVRPLSEKFDMYWRDCCVVLAMAVVMDPRYKLKLVRFTLTKLYGEDEGDIWVRTIDESMHDLYFEYIAQTLPLPSIHVDQRYDEYIKAESLSDDAASPGDGLSDFDIYISEISDNQTKSELDQYLDEALLPRDDFDIIDWWKLNRIKYPTLSKMAADLLSIPFGTVHRDSVFDTGIRKLDSNRCSLKPGTLEAIVCANDWLQTGTQQSSAMLDLISPTIFKTENELSIDDVLDCADADEV</sequence>
<dbReference type="EMBL" id="JBDFQZ010000014">
    <property type="protein sequence ID" value="KAK9666386.1"/>
    <property type="molecule type" value="Genomic_DNA"/>
</dbReference>
<dbReference type="PANTHER" id="PTHR46481:SF10">
    <property type="entry name" value="ZINC FINGER BED DOMAIN-CONTAINING PROTEIN 39"/>
    <property type="match status" value="1"/>
</dbReference>
<gene>
    <name evidence="13" type="ORF">RND81_14G181300</name>
</gene>
<keyword evidence="5" id="KW-0862">Zinc</keyword>
<evidence type="ECO:0000256" key="4">
    <source>
        <dbReference type="ARBA" id="ARBA00022771"/>
    </source>
</evidence>
<dbReference type="SUPFAM" id="SSF53098">
    <property type="entry name" value="Ribonuclease H-like"/>
    <property type="match status" value="1"/>
</dbReference>
<evidence type="ECO:0000256" key="5">
    <source>
        <dbReference type="ARBA" id="ARBA00022833"/>
    </source>
</evidence>